<feature type="compositionally biased region" description="Basic and acidic residues" evidence="1">
    <location>
        <begin position="18"/>
        <end position="30"/>
    </location>
</feature>
<evidence type="ECO:0000256" key="1">
    <source>
        <dbReference type="SAM" id="MobiDB-lite"/>
    </source>
</evidence>
<keyword evidence="3" id="KW-1185">Reference proteome</keyword>
<accession>B4QJ88</accession>
<proteinExistence type="predicted"/>
<dbReference type="Proteomes" id="UP000000304">
    <property type="component" value="Chromosome 3L"/>
</dbReference>
<feature type="compositionally biased region" description="Basic residues" evidence="1">
    <location>
        <begin position="1"/>
        <end position="13"/>
    </location>
</feature>
<evidence type="ECO:0000313" key="2">
    <source>
        <dbReference type="EMBL" id="EDX11305.1"/>
    </source>
</evidence>
<protein>
    <submittedName>
        <fullName evidence="2">GD14919</fullName>
    </submittedName>
</protein>
<feature type="region of interest" description="Disordered" evidence="1">
    <location>
        <begin position="1"/>
        <end position="30"/>
    </location>
</feature>
<dbReference type="AlphaFoldDB" id="B4QJ88"/>
<organism evidence="2 3">
    <name type="scientific">Drosophila simulans</name>
    <name type="common">Fruit fly</name>
    <dbReference type="NCBI Taxonomy" id="7240"/>
    <lineage>
        <taxon>Eukaryota</taxon>
        <taxon>Metazoa</taxon>
        <taxon>Ecdysozoa</taxon>
        <taxon>Arthropoda</taxon>
        <taxon>Hexapoda</taxon>
        <taxon>Insecta</taxon>
        <taxon>Pterygota</taxon>
        <taxon>Neoptera</taxon>
        <taxon>Endopterygota</taxon>
        <taxon>Diptera</taxon>
        <taxon>Brachycera</taxon>
        <taxon>Muscomorpha</taxon>
        <taxon>Ephydroidea</taxon>
        <taxon>Drosophilidae</taxon>
        <taxon>Drosophila</taxon>
        <taxon>Sophophora</taxon>
    </lineage>
</organism>
<dbReference type="EMBL" id="CM000363">
    <property type="protein sequence ID" value="EDX11305.1"/>
    <property type="molecule type" value="Genomic_DNA"/>
</dbReference>
<sequence>MGSKGCRKEKKRVQVPLERVRDTTPKQDTPSHRVLEVLTSHLSYKNVTQTVSDGAAAVEKHQQQHD</sequence>
<dbReference type="HOGENOM" id="CLU_2833910_0_0_1"/>
<gene>
    <name evidence="2" type="primary">Dsim\GD14919</name>
    <name evidence="2" type="ORF">Dsim_GD14919</name>
</gene>
<evidence type="ECO:0000313" key="3">
    <source>
        <dbReference type="Proteomes" id="UP000000304"/>
    </source>
</evidence>
<reference evidence="2 3" key="1">
    <citation type="journal article" date="2007" name="Nature">
        <title>Evolution of genes and genomes on the Drosophila phylogeny.</title>
        <authorList>
            <consortium name="Drosophila 12 Genomes Consortium"/>
            <person name="Clark A.G."/>
            <person name="Eisen M.B."/>
            <person name="Smith D.R."/>
            <person name="Bergman C.M."/>
            <person name="Oliver B."/>
            <person name="Markow T.A."/>
            <person name="Kaufman T.C."/>
            <person name="Kellis M."/>
            <person name="Gelbart W."/>
            <person name="Iyer V.N."/>
            <person name="Pollard D.A."/>
            <person name="Sackton T.B."/>
            <person name="Larracuente A.M."/>
            <person name="Singh N.D."/>
            <person name="Abad J.P."/>
            <person name="Abt D.N."/>
            <person name="Adryan B."/>
            <person name="Aguade M."/>
            <person name="Akashi H."/>
            <person name="Anderson W.W."/>
            <person name="Aquadro C.F."/>
            <person name="Ardell D.H."/>
            <person name="Arguello R."/>
            <person name="Artieri C.G."/>
            <person name="Barbash D.A."/>
            <person name="Barker D."/>
            <person name="Barsanti P."/>
            <person name="Batterham P."/>
            <person name="Batzoglou S."/>
            <person name="Begun D."/>
            <person name="Bhutkar A."/>
            <person name="Blanco E."/>
            <person name="Bosak S.A."/>
            <person name="Bradley R.K."/>
            <person name="Brand A.D."/>
            <person name="Brent M.R."/>
            <person name="Brooks A.N."/>
            <person name="Brown R.H."/>
            <person name="Butlin R.K."/>
            <person name="Caggese C."/>
            <person name="Calvi B.R."/>
            <person name="Bernardo de Carvalho A."/>
            <person name="Caspi A."/>
            <person name="Castrezana S."/>
            <person name="Celniker S.E."/>
            <person name="Chang J.L."/>
            <person name="Chapple C."/>
            <person name="Chatterji S."/>
            <person name="Chinwalla A."/>
            <person name="Civetta A."/>
            <person name="Clifton S.W."/>
            <person name="Comeron J.M."/>
            <person name="Costello J.C."/>
            <person name="Coyne J.A."/>
            <person name="Daub J."/>
            <person name="David R.G."/>
            <person name="Delcher A.L."/>
            <person name="Delehaunty K."/>
            <person name="Do C.B."/>
            <person name="Ebling H."/>
            <person name="Edwards K."/>
            <person name="Eickbush T."/>
            <person name="Evans J.D."/>
            <person name="Filipski A."/>
            <person name="Findeiss S."/>
            <person name="Freyhult E."/>
            <person name="Fulton L."/>
            <person name="Fulton R."/>
            <person name="Garcia A.C."/>
            <person name="Gardiner A."/>
            <person name="Garfield D.A."/>
            <person name="Garvin B.E."/>
            <person name="Gibson G."/>
            <person name="Gilbert D."/>
            <person name="Gnerre S."/>
            <person name="Godfrey J."/>
            <person name="Good R."/>
            <person name="Gotea V."/>
            <person name="Gravely B."/>
            <person name="Greenberg A.J."/>
            <person name="Griffiths-Jones S."/>
            <person name="Gross S."/>
            <person name="Guigo R."/>
            <person name="Gustafson E.A."/>
            <person name="Haerty W."/>
            <person name="Hahn M.W."/>
            <person name="Halligan D.L."/>
            <person name="Halpern A.L."/>
            <person name="Halter G.M."/>
            <person name="Han M.V."/>
            <person name="Heger A."/>
            <person name="Hillier L."/>
            <person name="Hinrichs A.S."/>
            <person name="Holmes I."/>
            <person name="Hoskins R.A."/>
            <person name="Hubisz M.J."/>
            <person name="Hultmark D."/>
            <person name="Huntley M.A."/>
            <person name="Jaffe D.B."/>
            <person name="Jagadeeshan S."/>
            <person name="Jeck W.R."/>
            <person name="Johnson J."/>
            <person name="Jones C.D."/>
            <person name="Jordan W.C."/>
            <person name="Karpen G.H."/>
            <person name="Kataoka E."/>
            <person name="Keightley P.D."/>
            <person name="Kheradpour P."/>
            <person name="Kirkness E.F."/>
            <person name="Koerich L.B."/>
            <person name="Kristiansen K."/>
            <person name="Kudrna D."/>
            <person name="Kulathinal R.J."/>
            <person name="Kumar S."/>
            <person name="Kwok R."/>
            <person name="Lander E."/>
            <person name="Langley C.H."/>
            <person name="Lapoint R."/>
            <person name="Lazzaro B.P."/>
            <person name="Lee S.J."/>
            <person name="Levesque L."/>
            <person name="Li R."/>
            <person name="Lin C.F."/>
            <person name="Lin M.F."/>
            <person name="Lindblad-Toh K."/>
            <person name="Llopart A."/>
            <person name="Long M."/>
            <person name="Low L."/>
            <person name="Lozovsky E."/>
            <person name="Lu J."/>
            <person name="Luo M."/>
            <person name="Machado C.A."/>
            <person name="Makalowski W."/>
            <person name="Marzo M."/>
            <person name="Matsuda M."/>
            <person name="Matzkin L."/>
            <person name="McAllister B."/>
            <person name="McBride C.S."/>
            <person name="McKernan B."/>
            <person name="McKernan K."/>
            <person name="Mendez-Lago M."/>
            <person name="Minx P."/>
            <person name="Mollenhauer M.U."/>
            <person name="Montooth K."/>
            <person name="Mount S.M."/>
            <person name="Mu X."/>
            <person name="Myers E."/>
            <person name="Negre B."/>
            <person name="Newfeld S."/>
            <person name="Nielsen R."/>
            <person name="Noor M.A."/>
            <person name="O'Grady P."/>
            <person name="Pachter L."/>
            <person name="Papaceit M."/>
            <person name="Parisi M.J."/>
            <person name="Parisi M."/>
            <person name="Parts L."/>
            <person name="Pedersen J.S."/>
            <person name="Pesole G."/>
            <person name="Phillippy A.M."/>
            <person name="Ponting C.P."/>
            <person name="Pop M."/>
            <person name="Porcelli D."/>
            <person name="Powell J.R."/>
            <person name="Prohaska S."/>
            <person name="Pruitt K."/>
            <person name="Puig M."/>
            <person name="Quesneville H."/>
            <person name="Ram K.R."/>
            <person name="Rand D."/>
            <person name="Rasmussen M.D."/>
            <person name="Reed L.K."/>
            <person name="Reenan R."/>
            <person name="Reily A."/>
            <person name="Remington K.A."/>
            <person name="Rieger T.T."/>
            <person name="Ritchie M.G."/>
            <person name="Robin C."/>
            <person name="Rogers Y.H."/>
            <person name="Rohde C."/>
            <person name="Rozas J."/>
            <person name="Rubenfield M.J."/>
            <person name="Ruiz A."/>
            <person name="Russo S."/>
            <person name="Salzberg S.L."/>
            <person name="Sanchez-Gracia A."/>
            <person name="Saranga D.J."/>
            <person name="Sato H."/>
            <person name="Schaeffer S.W."/>
            <person name="Schatz M.C."/>
            <person name="Schlenke T."/>
            <person name="Schwartz R."/>
            <person name="Segarra C."/>
            <person name="Singh R.S."/>
            <person name="Sirot L."/>
            <person name="Sirota M."/>
            <person name="Sisneros N.B."/>
            <person name="Smith C.D."/>
            <person name="Smith T.F."/>
            <person name="Spieth J."/>
            <person name="Stage D.E."/>
            <person name="Stark A."/>
            <person name="Stephan W."/>
            <person name="Strausberg R.L."/>
            <person name="Strempel S."/>
            <person name="Sturgill D."/>
            <person name="Sutton G."/>
            <person name="Sutton G.G."/>
            <person name="Tao W."/>
            <person name="Teichmann S."/>
            <person name="Tobari Y.N."/>
            <person name="Tomimura Y."/>
            <person name="Tsolas J.M."/>
            <person name="Valente V.L."/>
            <person name="Venter E."/>
            <person name="Venter J.C."/>
            <person name="Vicario S."/>
            <person name="Vieira F.G."/>
            <person name="Vilella A.J."/>
            <person name="Villasante A."/>
            <person name="Walenz B."/>
            <person name="Wang J."/>
            <person name="Wasserman M."/>
            <person name="Watts T."/>
            <person name="Wilson D."/>
            <person name="Wilson R.K."/>
            <person name="Wing R.A."/>
            <person name="Wolfner M.F."/>
            <person name="Wong A."/>
            <person name="Wong G.K."/>
            <person name="Wu C.I."/>
            <person name="Wu G."/>
            <person name="Yamamoto D."/>
            <person name="Yang H.P."/>
            <person name="Yang S.P."/>
            <person name="Yorke J.A."/>
            <person name="Yoshida K."/>
            <person name="Zdobnov E."/>
            <person name="Zhang P."/>
            <person name="Zhang Y."/>
            <person name="Zimin A.V."/>
            <person name="Baldwin J."/>
            <person name="Abdouelleil A."/>
            <person name="Abdulkadir J."/>
            <person name="Abebe A."/>
            <person name="Abera B."/>
            <person name="Abreu J."/>
            <person name="Acer S.C."/>
            <person name="Aftuck L."/>
            <person name="Alexander A."/>
            <person name="An P."/>
            <person name="Anderson E."/>
            <person name="Anderson S."/>
            <person name="Arachi H."/>
            <person name="Azer M."/>
            <person name="Bachantsang P."/>
            <person name="Barry A."/>
            <person name="Bayul T."/>
            <person name="Berlin A."/>
            <person name="Bessette D."/>
            <person name="Bloom T."/>
            <person name="Blye J."/>
            <person name="Boguslavskiy L."/>
            <person name="Bonnet C."/>
            <person name="Boukhgalter B."/>
            <person name="Bourzgui I."/>
            <person name="Brown A."/>
            <person name="Cahill P."/>
            <person name="Channer S."/>
            <person name="Cheshatsang Y."/>
            <person name="Chuda L."/>
            <person name="Citroen M."/>
            <person name="Collymore A."/>
            <person name="Cooke P."/>
            <person name="Costello M."/>
            <person name="D'Aco K."/>
            <person name="Daza R."/>
            <person name="De Haan G."/>
            <person name="DeGray S."/>
            <person name="DeMaso C."/>
            <person name="Dhargay N."/>
            <person name="Dooley K."/>
            <person name="Dooley E."/>
            <person name="Doricent M."/>
            <person name="Dorje P."/>
            <person name="Dorjee K."/>
            <person name="Dupes A."/>
            <person name="Elong R."/>
            <person name="Falk J."/>
            <person name="Farina A."/>
            <person name="Faro S."/>
            <person name="Ferguson D."/>
            <person name="Fisher S."/>
            <person name="Foley C.D."/>
            <person name="Franke A."/>
            <person name="Friedrich D."/>
            <person name="Gadbois L."/>
            <person name="Gearin G."/>
            <person name="Gearin C.R."/>
            <person name="Giannoukos G."/>
            <person name="Goode T."/>
            <person name="Graham J."/>
            <person name="Grandbois E."/>
            <person name="Grewal S."/>
            <person name="Gyaltsen K."/>
            <person name="Hafez N."/>
            <person name="Hagos B."/>
            <person name="Hall J."/>
            <person name="Henson C."/>
            <person name="Hollinger A."/>
            <person name="Honan T."/>
            <person name="Huard M.D."/>
            <person name="Hughes L."/>
            <person name="Hurhula B."/>
            <person name="Husby M.E."/>
            <person name="Kamat A."/>
            <person name="Kanga B."/>
            <person name="Kashin S."/>
            <person name="Khazanovich D."/>
            <person name="Kisner P."/>
            <person name="Lance K."/>
            <person name="Lara M."/>
            <person name="Lee W."/>
            <person name="Lennon N."/>
            <person name="Letendre F."/>
            <person name="LeVine R."/>
            <person name="Lipovsky A."/>
            <person name="Liu X."/>
            <person name="Liu J."/>
            <person name="Liu S."/>
            <person name="Lokyitsang T."/>
            <person name="Lokyitsang Y."/>
            <person name="Lubonja R."/>
            <person name="Lui A."/>
            <person name="MacDonald P."/>
            <person name="Magnisalis V."/>
            <person name="Maru K."/>
            <person name="Matthews C."/>
            <person name="McCusker W."/>
            <person name="McDonough S."/>
            <person name="Mehta T."/>
            <person name="Meldrim J."/>
            <person name="Meneus L."/>
            <person name="Mihai O."/>
            <person name="Mihalev A."/>
            <person name="Mihova T."/>
            <person name="Mittelman R."/>
            <person name="Mlenga V."/>
            <person name="Montmayeur A."/>
            <person name="Mulrain L."/>
            <person name="Navidi A."/>
            <person name="Naylor J."/>
            <person name="Negash T."/>
            <person name="Nguyen T."/>
            <person name="Nguyen N."/>
            <person name="Nicol R."/>
            <person name="Norbu C."/>
            <person name="Norbu N."/>
            <person name="Novod N."/>
            <person name="O'Neill B."/>
            <person name="Osman S."/>
            <person name="Markiewicz E."/>
            <person name="Oyono O.L."/>
            <person name="Patti C."/>
            <person name="Phunkhang P."/>
            <person name="Pierre F."/>
            <person name="Priest M."/>
            <person name="Raghuraman S."/>
            <person name="Rege F."/>
            <person name="Reyes R."/>
            <person name="Rise C."/>
            <person name="Rogov P."/>
            <person name="Ross K."/>
            <person name="Ryan E."/>
            <person name="Settipalli S."/>
            <person name="Shea T."/>
            <person name="Sherpa N."/>
            <person name="Shi L."/>
            <person name="Shih D."/>
            <person name="Sparrow T."/>
            <person name="Spaulding J."/>
            <person name="Stalker J."/>
            <person name="Stange-Thomann N."/>
            <person name="Stavropoulos S."/>
            <person name="Stone C."/>
            <person name="Strader C."/>
            <person name="Tesfaye S."/>
            <person name="Thomson T."/>
            <person name="Thoulutsang Y."/>
            <person name="Thoulutsang D."/>
            <person name="Topham K."/>
            <person name="Topping I."/>
            <person name="Tsamla T."/>
            <person name="Vassiliev H."/>
            <person name="Vo A."/>
            <person name="Wangchuk T."/>
            <person name="Wangdi T."/>
            <person name="Weiand M."/>
            <person name="Wilkinson J."/>
            <person name="Wilson A."/>
            <person name="Yadav S."/>
            <person name="Young G."/>
            <person name="Yu Q."/>
            <person name="Zembek L."/>
            <person name="Zhong D."/>
            <person name="Zimmer A."/>
            <person name="Zwirko Z."/>
            <person name="Jaffe D.B."/>
            <person name="Alvarez P."/>
            <person name="Brockman W."/>
            <person name="Butler J."/>
            <person name="Chin C."/>
            <person name="Gnerre S."/>
            <person name="Grabherr M."/>
            <person name="Kleber M."/>
            <person name="Mauceli E."/>
            <person name="MacCallum I."/>
        </authorList>
    </citation>
    <scope>NUCLEOTIDE SEQUENCE [LARGE SCALE GENOMIC DNA]</scope>
    <source>
        <strain evidence="3">white501</strain>
    </source>
</reference>
<name>B4QJ88_DROSI</name>